<name>U4KHJ0_9VIBR</name>
<evidence type="ECO:0000313" key="5">
    <source>
        <dbReference type="Proteomes" id="UP000016895"/>
    </source>
</evidence>
<evidence type="ECO:0000313" key="4">
    <source>
        <dbReference type="EMBL" id="CCO59609.1"/>
    </source>
</evidence>
<gene>
    <name evidence="4" type="ORF">VIBNI_A3637</name>
</gene>
<evidence type="ECO:0000256" key="2">
    <source>
        <dbReference type="ARBA" id="ARBA00022676"/>
    </source>
</evidence>
<reference evidence="4 5" key="1">
    <citation type="journal article" date="2013" name="ISME J.">
        <title>Comparative genomics of pathogenic lineages of Vibrio nigripulchritudo identifies virulence-associated traits.</title>
        <authorList>
            <person name="Goudenege D."/>
            <person name="Labreuche Y."/>
            <person name="Krin E."/>
            <person name="Ansquer D."/>
            <person name="Mangenot S."/>
            <person name="Calteau A."/>
            <person name="Medigue C."/>
            <person name="Mazel D."/>
            <person name="Polz M.F."/>
            <person name="Le Roux F."/>
        </authorList>
    </citation>
    <scope>NUCLEOTIDE SEQUENCE [LARGE SCALE GENOMIC DNA]</scope>
    <source>
        <strain evidence="5">SnF1</strain>
    </source>
</reference>
<dbReference type="KEGG" id="vni:VIBNI_A3637"/>
<comment type="similarity">
    <text evidence="1">Belongs to the glycosyltransferase 2 family.</text>
</comment>
<dbReference type="STRING" id="28173.VIBNI_A3637"/>
<dbReference type="Gene3D" id="3.90.550.10">
    <property type="entry name" value="Spore Coat Polysaccharide Biosynthesis Protein SpsA, Chain A"/>
    <property type="match status" value="1"/>
</dbReference>
<keyword evidence="3 4" id="KW-0808">Transferase</keyword>
<organism evidence="4 5">
    <name type="scientific">Vibrio nigripulchritudo</name>
    <dbReference type="NCBI Taxonomy" id="28173"/>
    <lineage>
        <taxon>Bacteria</taxon>
        <taxon>Pseudomonadati</taxon>
        <taxon>Pseudomonadota</taxon>
        <taxon>Gammaproteobacteria</taxon>
        <taxon>Vibrionales</taxon>
        <taxon>Vibrionaceae</taxon>
        <taxon>Vibrio</taxon>
    </lineage>
</organism>
<sequence>MALFISVINHNHDDMICANPTLSKLSAQHTVIIKSNSIATEKLKNYCDTSKITLIQGDTAKGFGANNNEVFEYLQHTIQPDDYFLVLNPDVEITNNSINDLLAQVKRYNSDISAINLFKDEHYTIHDNSIRKYPKLLGPLRSLAGLKRHDVFDKSLVTSPTKIDWAAGSFLLFKAACFETLKGFDEKFFMYFEDADICTRANKNGLNVFYFPDIKAIHYASHQNRNVFSKHFYWYCVSTLRYQIYSYIL</sequence>
<dbReference type="RefSeq" id="WP_022552007.1">
    <property type="nucleotide sequence ID" value="NC_022528.1"/>
</dbReference>
<keyword evidence="2" id="KW-0328">Glycosyltransferase</keyword>
<proteinExistence type="inferred from homology"/>
<dbReference type="AlphaFoldDB" id="U4KHJ0"/>
<dbReference type="InterPro" id="IPR029044">
    <property type="entry name" value="Nucleotide-diphossugar_trans"/>
</dbReference>
<evidence type="ECO:0000256" key="3">
    <source>
        <dbReference type="ARBA" id="ARBA00022679"/>
    </source>
</evidence>
<keyword evidence="5" id="KW-1185">Reference proteome</keyword>
<dbReference type="PATRIC" id="fig|1260221.3.peg.3456"/>
<dbReference type="Proteomes" id="UP000016895">
    <property type="component" value="Chromosome 1"/>
</dbReference>
<dbReference type="GO" id="GO:0016757">
    <property type="term" value="F:glycosyltransferase activity"/>
    <property type="evidence" value="ECO:0007669"/>
    <property type="project" value="UniProtKB-KW"/>
</dbReference>
<dbReference type="PANTHER" id="PTHR43179:SF12">
    <property type="entry name" value="GALACTOFURANOSYLTRANSFERASE GLFT2"/>
    <property type="match status" value="1"/>
</dbReference>
<accession>U4KHJ0</accession>
<dbReference type="PANTHER" id="PTHR43179">
    <property type="entry name" value="RHAMNOSYLTRANSFERASE WBBL"/>
    <property type="match status" value="1"/>
</dbReference>
<protein>
    <submittedName>
        <fullName evidence="4">Putative glycosyltransferase</fullName>
    </submittedName>
</protein>
<dbReference type="OrthoDB" id="5291101at2"/>
<dbReference type="EMBL" id="FO203526">
    <property type="protein sequence ID" value="CCO59609.1"/>
    <property type="molecule type" value="Genomic_DNA"/>
</dbReference>
<evidence type="ECO:0000256" key="1">
    <source>
        <dbReference type="ARBA" id="ARBA00006739"/>
    </source>
</evidence>
<dbReference type="SUPFAM" id="SSF53448">
    <property type="entry name" value="Nucleotide-diphospho-sugar transferases"/>
    <property type="match status" value="1"/>
</dbReference>